<feature type="compositionally biased region" description="Acidic residues" evidence="1">
    <location>
        <begin position="659"/>
        <end position="674"/>
    </location>
</feature>
<feature type="region of interest" description="Disordered" evidence="1">
    <location>
        <begin position="648"/>
        <end position="683"/>
    </location>
</feature>
<reference evidence="2 3" key="1">
    <citation type="submission" date="2016-02" db="EMBL/GenBank/DDBJ databases">
        <title>Genome analysis of coral dinoflagellate symbionts highlights evolutionary adaptations to a symbiotic lifestyle.</title>
        <authorList>
            <person name="Aranda M."/>
            <person name="Li Y."/>
            <person name="Liew Y.J."/>
            <person name="Baumgarten S."/>
            <person name="Simakov O."/>
            <person name="Wilson M."/>
            <person name="Piel J."/>
            <person name="Ashoor H."/>
            <person name="Bougouffa S."/>
            <person name="Bajic V.B."/>
            <person name="Ryu T."/>
            <person name="Ravasi T."/>
            <person name="Bayer T."/>
            <person name="Micklem G."/>
            <person name="Kim H."/>
            <person name="Bhak J."/>
            <person name="Lajeunesse T.C."/>
            <person name="Voolstra C.R."/>
        </authorList>
    </citation>
    <scope>NUCLEOTIDE SEQUENCE [LARGE SCALE GENOMIC DNA]</scope>
    <source>
        <strain evidence="2 3">CCMP2467</strain>
    </source>
</reference>
<protein>
    <submittedName>
        <fullName evidence="2">Uncharacterized protein</fullName>
    </submittedName>
</protein>
<sequence>MVSMARNLVIATLLDLEGVKAMLSELLEGSKPHLKEALQAALRCFPDDYPFDYRKCCRDPGNAWFRKNVEEQCWAVQSGITFEKCCTFKFGPGLRGLPYASDADPSAPTEFDLPVGRLVLRSGFEEPLEDFWPPGWIYAKLTADLERAVLDSEAFGWEAGAQMLRPLLESRASGRALRIFDVSCGLGLSSITAARAGHNVTATEVSLDLLRMAGRNAKRNGARMRLQRWDFFRDVPEGWRSSPSQSKEYDLCLVDIGWANLRFREFQMGRESKMPMSSAPARPSVEKVLRGALLHLQQLGGCRLHAFVAASQVVSEEGFYVDGHFGYANFTLELLQSLASFATAFEGRIRPRWPAVSPLGFLEKDLDLGDLGGELVWTKPAVLGKVVGYNIYLGVAWHHHARFTSLQRRLLLTCAHWQGSKALLARDPTFKHTVFDRGRLMAEPSALVVRDWELALDAVHLPNTTILYSGRYVHINSFSALGGEQTTPANVTDFFWVDRDLDPGGPSTYSPPDYIYRTEYYVLYLAAGPNGEDRSQMGQEVPVGIERADVFVDTPTEVIFKTVDDVASREAPMVQDTAKKSLQVLPISDVALSVDDLEFLDQAPKAYMQPDLDAEQLGGYITWSRVPDESLVTHYVIYWTELPNTTEVVDQSGSRRLEDEEQEQEKEQEQEQEQVELSGFSSK</sequence>
<dbReference type="InterPro" id="IPR029063">
    <property type="entry name" value="SAM-dependent_MTases_sf"/>
</dbReference>
<keyword evidence="3" id="KW-1185">Reference proteome</keyword>
<proteinExistence type="predicted"/>
<evidence type="ECO:0000256" key="1">
    <source>
        <dbReference type="SAM" id="MobiDB-lite"/>
    </source>
</evidence>
<comment type="caution">
    <text evidence="2">The sequence shown here is derived from an EMBL/GenBank/DDBJ whole genome shotgun (WGS) entry which is preliminary data.</text>
</comment>
<dbReference type="EMBL" id="LSRX01000038">
    <property type="protein sequence ID" value="OLQ12756.1"/>
    <property type="molecule type" value="Genomic_DNA"/>
</dbReference>
<name>A0A1Q9EZ81_SYMMI</name>
<accession>A0A1Q9EZ81</accession>
<organism evidence="2 3">
    <name type="scientific">Symbiodinium microadriaticum</name>
    <name type="common">Dinoflagellate</name>
    <name type="synonym">Zooxanthella microadriatica</name>
    <dbReference type="NCBI Taxonomy" id="2951"/>
    <lineage>
        <taxon>Eukaryota</taxon>
        <taxon>Sar</taxon>
        <taxon>Alveolata</taxon>
        <taxon>Dinophyceae</taxon>
        <taxon>Suessiales</taxon>
        <taxon>Symbiodiniaceae</taxon>
        <taxon>Symbiodinium</taxon>
    </lineage>
</organism>
<evidence type="ECO:0000313" key="3">
    <source>
        <dbReference type="Proteomes" id="UP000186817"/>
    </source>
</evidence>
<dbReference type="Gene3D" id="3.40.50.150">
    <property type="entry name" value="Vaccinia Virus protein VP39"/>
    <property type="match status" value="1"/>
</dbReference>
<gene>
    <name evidence="2" type="ORF">AK812_SmicGene3282</name>
</gene>
<dbReference type="AlphaFoldDB" id="A0A1Q9EZ81"/>
<evidence type="ECO:0000313" key="2">
    <source>
        <dbReference type="EMBL" id="OLQ12756.1"/>
    </source>
</evidence>
<dbReference type="OrthoDB" id="417959at2759"/>
<dbReference type="SUPFAM" id="SSF53335">
    <property type="entry name" value="S-adenosyl-L-methionine-dependent methyltransferases"/>
    <property type="match status" value="1"/>
</dbReference>
<dbReference type="Proteomes" id="UP000186817">
    <property type="component" value="Unassembled WGS sequence"/>
</dbReference>